<accession>A0A2T3XVM8</accession>
<organism evidence="2 3">
    <name type="scientific">Trinickia symbiotica</name>
    <dbReference type="NCBI Taxonomy" id="863227"/>
    <lineage>
        <taxon>Bacteria</taxon>
        <taxon>Pseudomonadati</taxon>
        <taxon>Pseudomonadota</taxon>
        <taxon>Betaproteobacteria</taxon>
        <taxon>Burkholderiales</taxon>
        <taxon>Burkholderiaceae</taxon>
        <taxon>Trinickia</taxon>
    </lineage>
</organism>
<dbReference type="Gene3D" id="3.40.50.2000">
    <property type="entry name" value="Glycogen Phosphorylase B"/>
    <property type="match status" value="2"/>
</dbReference>
<evidence type="ECO:0000313" key="3">
    <source>
        <dbReference type="Proteomes" id="UP000240638"/>
    </source>
</evidence>
<dbReference type="RefSeq" id="WP_107150899.1">
    <property type="nucleotide sequence ID" value="NZ_PYUC01000005.1"/>
</dbReference>
<reference evidence="2 3" key="1">
    <citation type="submission" date="2018-03" db="EMBL/GenBank/DDBJ databases">
        <title>Whole genome analyses suggest that Burkholderia sensu lato contains two further novel genera in the rhizoxinica-symbiotica group Mycetohabitans gen. nov., and Trinickia gen. nov.: implications for the evolution of diazotrophy and nodulation in the Burkholderiaceae.</title>
        <authorList>
            <person name="Estrada De Los Santos P."/>
            <person name="Palmer M."/>
            <person name="Chavez-Ramirez B."/>
            <person name="Steenkamp E.T."/>
            <person name="Hirsch A.M."/>
            <person name="Manyaka P."/>
            <person name="Maluk M."/>
            <person name="Lafos M."/>
            <person name="Crook M."/>
            <person name="Gross E."/>
            <person name="Simon M.F."/>
            <person name="Bueno Dos Reis Junior F."/>
            <person name="Poole P.S."/>
            <person name="Venter S.N."/>
            <person name="James E.K."/>
        </authorList>
    </citation>
    <scope>NUCLEOTIDE SEQUENCE [LARGE SCALE GENOMIC DNA]</scope>
    <source>
        <strain evidence="2 3">JPY-366</strain>
    </source>
</reference>
<dbReference type="EMBL" id="PYUC01000005">
    <property type="protein sequence ID" value="PTB20579.1"/>
    <property type="molecule type" value="Genomic_DNA"/>
</dbReference>
<dbReference type="Pfam" id="PF00534">
    <property type="entry name" value="Glycos_transf_1"/>
    <property type="match status" value="1"/>
</dbReference>
<dbReference type="AlphaFoldDB" id="A0A2T3XVM8"/>
<dbReference type="SUPFAM" id="SSF53756">
    <property type="entry name" value="UDP-Glycosyltransferase/glycogen phosphorylase"/>
    <property type="match status" value="1"/>
</dbReference>
<dbReference type="PANTHER" id="PTHR12526">
    <property type="entry name" value="GLYCOSYLTRANSFERASE"/>
    <property type="match status" value="1"/>
</dbReference>
<proteinExistence type="predicted"/>
<protein>
    <submittedName>
        <fullName evidence="2">Glycosyl transferase family 1</fullName>
    </submittedName>
</protein>
<feature type="domain" description="Glycosyl transferase family 1" evidence="1">
    <location>
        <begin position="205"/>
        <end position="362"/>
    </location>
</feature>
<dbReference type="CDD" id="cd03801">
    <property type="entry name" value="GT4_PimA-like"/>
    <property type="match status" value="1"/>
</dbReference>
<comment type="caution">
    <text evidence="2">The sequence shown here is derived from an EMBL/GenBank/DDBJ whole genome shotgun (WGS) entry which is preliminary data.</text>
</comment>
<sequence length="387" mass="43319">MRVLFVVCNLADYQIPRYRAMAQLAARRAHDVSLVEIFGRSRSNNYPQPARAKFFAEGRVNAVTLFKNQAHGDEHWLSIIGRLREVLRARSPDLVVTLGYQTSYSIYLCALRIFTQRFKLVYMSDSKADDGKRPWLKERLKKLLVSRFDGALVAGEKHRVYARSLGIPFARSRIGFDVIDVDYFRETAQRAKADAAYERTRFGLPERYAICVSRFVHRKNVLLVVDAFARSSLPHRDISLLLVGEGPLEEAVRERINALGLRERVVIISKMPNQEMPTLYALADFIILASTFDQWGLCIHEAMATGCPAIVTSTCGCAHELVYDSVNGFVVSPGDVDELIHAMSLLAEDHGLRGNFSLNAAKAVEEWTPSLFAENVLALADAVGAAP</sequence>
<evidence type="ECO:0000259" key="1">
    <source>
        <dbReference type="Pfam" id="PF00534"/>
    </source>
</evidence>
<evidence type="ECO:0000313" key="2">
    <source>
        <dbReference type="EMBL" id="PTB20579.1"/>
    </source>
</evidence>
<name>A0A2T3XVM8_9BURK</name>
<dbReference type="Proteomes" id="UP000240638">
    <property type="component" value="Unassembled WGS sequence"/>
</dbReference>
<gene>
    <name evidence="2" type="ORF">C9I57_12140</name>
</gene>
<dbReference type="InterPro" id="IPR001296">
    <property type="entry name" value="Glyco_trans_1"/>
</dbReference>
<keyword evidence="2" id="KW-0808">Transferase</keyword>
<dbReference type="GO" id="GO:0016757">
    <property type="term" value="F:glycosyltransferase activity"/>
    <property type="evidence" value="ECO:0007669"/>
    <property type="project" value="InterPro"/>
</dbReference>